<keyword evidence="6" id="KW-1185">Reference proteome</keyword>
<evidence type="ECO:0000259" key="4">
    <source>
        <dbReference type="PROSITE" id="PS50932"/>
    </source>
</evidence>
<dbReference type="SUPFAM" id="SSF53822">
    <property type="entry name" value="Periplasmic binding protein-like I"/>
    <property type="match status" value="1"/>
</dbReference>
<name>A0ABY0V6Z1_9ACTO</name>
<sequence>MKPVRQADVAKAAGVSRGLVSLALSGSGRVAPETVERIQKVARELGYSRNFTAATLASARSTLVGVVLPNLRNPYFESLVSAYQNEADRRGLLTLAATAAGHLGRLERLLDQFDQLRVRGIILVTPDQDSQIYQSIAERYPVVAAGVPLTHELISTVHIDEFKAARLIAHHAVDTGCTQVVYVTNDQTDASTRYRLAAIEQETDAAGLQLEHYTIRDGRLGELTSREATCYLVQNDLMAIDVVAYLKASGARPGIDFPVMSYDNTYLAENPQFLLTSIDQEPAQQAQLSFDLIEANRQVGTERVVEPRLIVRASSRNLARP</sequence>
<reference evidence="5 6" key="1">
    <citation type="submission" date="2016-10" db="EMBL/GenBank/DDBJ databases">
        <authorList>
            <person name="Varghese N."/>
            <person name="Submissions S."/>
        </authorList>
    </citation>
    <scope>NUCLEOTIDE SEQUENCE [LARGE SCALE GENOMIC DNA]</scope>
    <source>
        <strain evidence="5 6">DSM 9169</strain>
    </source>
</reference>
<evidence type="ECO:0000313" key="6">
    <source>
        <dbReference type="Proteomes" id="UP000198976"/>
    </source>
</evidence>
<dbReference type="CDD" id="cd01392">
    <property type="entry name" value="HTH_LacI"/>
    <property type="match status" value="1"/>
</dbReference>
<keyword evidence="1" id="KW-0805">Transcription regulation</keyword>
<dbReference type="SMART" id="SM00354">
    <property type="entry name" value="HTH_LACI"/>
    <property type="match status" value="1"/>
</dbReference>
<dbReference type="PROSITE" id="PS50932">
    <property type="entry name" value="HTH_LACI_2"/>
    <property type="match status" value="1"/>
</dbReference>
<dbReference type="Pfam" id="PF13377">
    <property type="entry name" value="Peripla_BP_3"/>
    <property type="match status" value="1"/>
</dbReference>
<dbReference type="Proteomes" id="UP000198976">
    <property type="component" value="Chromosome I"/>
</dbReference>
<dbReference type="InterPro" id="IPR010982">
    <property type="entry name" value="Lambda_DNA-bd_dom_sf"/>
</dbReference>
<dbReference type="InterPro" id="IPR000843">
    <property type="entry name" value="HTH_LacI"/>
</dbReference>
<dbReference type="InterPro" id="IPR046335">
    <property type="entry name" value="LacI/GalR-like_sensor"/>
</dbReference>
<gene>
    <name evidence="5" type="ORF">SAMN04489714_0901</name>
</gene>
<dbReference type="GO" id="GO:0003677">
    <property type="term" value="F:DNA binding"/>
    <property type="evidence" value="ECO:0007669"/>
    <property type="project" value="UniProtKB-KW"/>
</dbReference>
<dbReference type="Pfam" id="PF00356">
    <property type="entry name" value="LacI"/>
    <property type="match status" value="1"/>
</dbReference>
<accession>A0ABY0V6Z1</accession>
<dbReference type="CDD" id="cd06267">
    <property type="entry name" value="PBP1_LacI_sugar_binding-like"/>
    <property type="match status" value="1"/>
</dbReference>
<proteinExistence type="predicted"/>
<evidence type="ECO:0000256" key="3">
    <source>
        <dbReference type="ARBA" id="ARBA00023163"/>
    </source>
</evidence>
<organism evidence="5 6">
    <name type="scientific">Schaalia radingae</name>
    <dbReference type="NCBI Taxonomy" id="131110"/>
    <lineage>
        <taxon>Bacteria</taxon>
        <taxon>Bacillati</taxon>
        <taxon>Actinomycetota</taxon>
        <taxon>Actinomycetes</taxon>
        <taxon>Actinomycetales</taxon>
        <taxon>Actinomycetaceae</taxon>
        <taxon>Schaalia</taxon>
    </lineage>
</organism>
<evidence type="ECO:0000256" key="2">
    <source>
        <dbReference type="ARBA" id="ARBA00023125"/>
    </source>
</evidence>
<dbReference type="SUPFAM" id="SSF47413">
    <property type="entry name" value="lambda repressor-like DNA-binding domains"/>
    <property type="match status" value="1"/>
</dbReference>
<dbReference type="Gene3D" id="1.10.260.40">
    <property type="entry name" value="lambda repressor-like DNA-binding domains"/>
    <property type="match status" value="1"/>
</dbReference>
<evidence type="ECO:0000256" key="1">
    <source>
        <dbReference type="ARBA" id="ARBA00023015"/>
    </source>
</evidence>
<feature type="domain" description="HTH lacI-type" evidence="4">
    <location>
        <begin position="4"/>
        <end position="58"/>
    </location>
</feature>
<protein>
    <submittedName>
        <fullName evidence="5">DNA-binding transcriptional regulator, LacI/PurR family</fullName>
    </submittedName>
</protein>
<dbReference type="PANTHER" id="PTHR30146">
    <property type="entry name" value="LACI-RELATED TRANSCRIPTIONAL REPRESSOR"/>
    <property type="match status" value="1"/>
</dbReference>
<dbReference type="RefSeq" id="WP_058236531.1">
    <property type="nucleotide sequence ID" value="NZ_LT629792.1"/>
</dbReference>
<dbReference type="EMBL" id="LT629792">
    <property type="protein sequence ID" value="SDT92025.1"/>
    <property type="molecule type" value="Genomic_DNA"/>
</dbReference>
<dbReference type="Gene3D" id="3.40.50.2300">
    <property type="match status" value="2"/>
</dbReference>
<dbReference type="InterPro" id="IPR028082">
    <property type="entry name" value="Peripla_BP_I"/>
</dbReference>
<evidence type="ECO:0000313" key="5">
    <source>
        <dbReference type="EMBL" id="SDT92025.1"/>
    </source>
</evidence>
<keyword evidence="3" id="KW-0804">Transcription</keyword>
<keyword evidence="2 5" id="KW-0238">DNA-binding</keyword>
<dbReference type="PANTHER" id="PTHR30146:SF109">
    <property type="entry name" value="HTH-TYPE TRANSCRIPTIONAL REGULATOR GALS"/>
    <property type="match status" value="1"/>
</dbReference>